<dbReference type="InParanoid" id="K3W5A9"/>
<dbReference type="AlphaFoldDB" id="K3W5A9"/>
<protein>
    <recommendedName>
        <fullName evidence="8">Cation efflux protein transmembrane domain-containing protein</fullName>
    </recommendedName>
</protein>
<dbReference type="Proteomes" id="UP000019132">
    <property type="component" value="Unassembled WGS sequence"/>
</dbReference>
<dbReference type="InterPro" id="IPR058533">
    <property type="entry name" value="Cation_efflux_TM"/>
</dbReference>
<keyword evidence="3" id="KW-0864">Zinc transport</keyword>
<dbReference type="SUPFAM" id="SSF161111">
    <property type="entry name" value="Cation efflux protein transmembrane domain-like"/>
    <property type="match status" value="1"/>
</dbReference>
<dbReference type="PANTHER" id="PTHR11562:SF17">
    <property type="entry name" value="RE54080P-RELATED"/>
    <property type="match status" value="1"/>
</dbReference>
<keyword evidence="5 7" id="KW-0472">Membrane</keyword>
<sequence length="538" mass="59142">MAVIRMEKVALEEVETPAGTVSKSSMLEMVDEEDAATSTSSTSSDHHTIDVQHDHSHDHHSHGHHSHGHSHGDKHKPKKKHSLPKLSLQLDAQLDHHLDTPKQEEEHSRHKDLDSTSHDHSHDHHGHDHSHDHGHDHDDDNHSSAYDSSAVKKLRQACLCSAFFMCAQFAGGYYADSLAIMTDAAHLLSDVASFLVSLFAIYVGSFPANARMPFGYQRAEVLGALISVLIIWMLTLMLLYAAVLRMIAQAQPDAQQTVNGKVMFLVSSFGLGINLLLMKILGHGHSHSHGGHGHSHGHAHGNGHADKTGRIIDDGVQQSPSVHDDSFIKTPMSAVALIDVDNCAEGAGVEHSASFENINVRAAYIHALGDFIQSLGVCLAGALIWYNPSWQIADPITTILFSFLVLATTYGILTRSVLILMESAPSSLNLQILEKQLRQLEAVYDCHDLRVWSLTEGHFAVSVHIIPNGVDRSAALKAAQVFFYNLGIHTQTIQVEDPQDREWNEDMFCTWNTYSISESMMSVPRAMMSNKAAASAFD</sequence>
<feature type="region of interest" description="Disordered" evidence="6">
    <location>
        <begin position="99"/>
        <end position="145"/>
    </location>
</feature>
<dbReference type="EMBL" id="GL376636">
    <property type="status" value="NOT_ANNOTATED_CDS"/>
    <property type="molecule type" value="Genomic_DNA"/>
</dbReference>
<dbReference type="NCBIfam" id="TIGR01297">
    <property type="entry name" value="CDF"/>
    <property type="match status" value="1"/>
</dbReference>
<evidence type="ECO:0000256" key="2">
    <source>
        <dbReference type="ARBA" id="ARBA00022692"/>
    </source>
</evidence>
<dbReference type="GO" id="GO:0005385">
    <property type="term" value="F:zinc ion transmembrane transporter activity"/>
    <property type="evidence" value="ECO:0007669"/>
    <property type="project" value="TreeGrafter"/>
</dbReference>
<dbReference type="eggNOG" id="KOG1482">
    <property type="taxonomic scope" value="Eukaryota"/>
</dbReference>
<organism evidence="9 10">
    <name type="scientific">Globisporangium ultimum (strain ATCC 200006 / CBS 805.95 / DAOM BR144)</name>
    <name type="common">Pythium ultimum</name>
    <dbReference type="NCBI Taxonomy" id="431595"/>
    <lineage>
        <taxon>Eukaryota</taxon>
        <taxon>Sar</taxon>
        <taxon>Stramenopiles</taxon>
        <taxon>Oomycota</taxon>
        <taxon>Peronosporomycetes</taxon>
        <taxon>Pythiales</taxon>
        <taxon>Pythiaceae</taxon>
        <taxon>Globisporangium</taxon>
    </lineage>
</organism>
<accession>K3W5A9</accession>
<keyword evidence="4 7" id="KW-1133">Transmembrane helix</keyword>
<evidence type="ECO:0000256" key="6">
    <source>
        <dbReference type="SAM" id="MobiDB-lite"/>
    </source>
</evidence>
<feature type="region of interest" description="Disordered" evidence="6">
    <location>
        <begin position="13"/>
        <end position="82"/>
    </location>
</feature>
<evidence type="ECO:0000256" key="4">
    <source>
        <dbReference type="ARBA" id="ARBA00022989"/>
    </source>
</evidence>
<name>K3W5A9_GLOUD</name>
<dbReference type="STRING" id="431595.K3W5A9"/>
<evidence type="ECO:0000313" key="10">
    <source>
        <dbReference type="Proteomes" id="UP000019132"/>
    </source>
</evidence>
<dbReference type="InterPro" id="IPR050681">
    <property type="entry name" value="CDF/SLC30A"/>
</dbReference>
<dbReference type="FunCoup" id="K3W5A9">
    <property type="interactions" value="1"/>
</dbReference>
<keyword evidence="3" id="KW-0813">Transport</keyword>
<reference evidence="9" key="3">
    <citation type="submission" date="2015-02" db="UniProtKB">
        <authorList>
            <consortium name="EnsemblProtists"/>
        </authorList>
    </citation>
    <scope>IDENTIFICATION</scope>
    <source>
        <strain evidence="9">DAOM BR144</strain>
    </source>
</reference>
<keyword evidence="3" id="KW-0862">Zinc</keyword>
<feature type="compositionally biased region" description="Basic and acidic residues" evidence="6">
    <location>
        <begin position="44"/>
        <end position="57"/>
    </location>
</feature>
<evidence type="ECO:0000256" key="1">
    <source>
        <dbReference type="ARBA" id="ARBA00004141"/>
    </source>
</evidence>
<feature type="transmembrane region" description="Helical" evidence="7">
    <location>
        <begin position="221"/>
        <end position="242"/>
    </location>
</feature>
<keyword evidence="10" id="KW-1185">Reference proteome</keyword>
<reference evidence="10" key="2">
    <citation type="submission" date="2010-04" db="EMBL/GenBank/DDBJ databases">
        <authorList>
            <person name="Buell R."/>
            <person name="Hamilton J."/>
            <person name="Hostetler J."/>
        </authorList>
    </citation>
    <scope>NUCLEOTIDE SEQUENCE [LARGE SCALE GENOMIC DNA]</scope>
    <source>
        <strain evidence="10">DAOM:BR144</strain>
    </source>
</reference>
<feature type="domain" description="Cation efflux protein transmembrane" evidence="8">
    <location>
        <begin position="158"/>
        <end position="421"/>
    </location>
</feature>
<feature type="compositionally biased region" description="Basic and acidic residues" evidence="6">
    <location>
        <begin position="99"/>
        <end position="142"/>
    </location>
</feature>
<comment type="subcellular location">
    <subcellularLocation>
        <location evidence="1">Membrane</location>
        <topology evidence="1">Multi-pass membrane protein</topology>
    </subcellularLocation>
</comment>
<dbReference type="VEuPathDB" id="FungiDB:PYU1_G000150"/>
<feature type="transmembrane region" description="Helical" evidence="7">
    <location>
        <begin position="262"/>
        <end position="281"/>
    </location>
</feature>
<keyword evidence="3" id="KW-0406">Ion transport</keyword>
<dbReference type="InterPro" id="IPR027469">
    <property type="entry name" value="Cation_efflux_TMD_sf"/>
</dbReference>
<dbReference type="Gene3D" id="1.20.1510.10">
    <property type="entry name" value="Cation efflux protein transmembrane domain"/>
    <property type="match status" value="1"/>
</dbReference>
<evidence type="ECO:0000256" key="3">
    <source>
        <dbReference type="ARBA" id="ARBA00022906"/>
    </source>
</evidence>
<dbReference type="GO" id="GO:0005886">
    <property type="term" value="C:plasma membrane"/>
    <property type="evidence" value="ECO:0007669"/>
    <property type="project" value="TreeGrafter"/>
</dbReference>
<keyword evidence="2 7" id="KW-0812">Transmembrane</keyword>
<evidence type="ECO:0000259" key="8">
    <source>
        <dbReference type="Pfam" id="PF01545"/>
    </source>
</evidence>
<reference evidence="10" key="1">
    <citation type="journal article" date="2010" name="Genome Biol.">
        <title>Genome sequence of the necrotrophic plant pathogen Pythium ultimum reveals original pathogenicity mechanisms and effector repertoire.</title>
        <authorList>
            <person name="Levesque C.A."/>
            <person name="Brouwer H."/>
            <person name="Cano L."/>
            <person name="Hamilton J.P."/>
            <person name="Holt C."/>
            <person name="Huitema E."/>
            <person name="Raffaele S."/>
            <person name="Robideau G.P."/>
            <person name="Thines M."/>
            <person name="Win J."/>
            <person name="Zerillo M.M."/>
            <person name="Beakes G.W."/>
            <person name="Boore J.L."/>
            <person name="Busam D."/>
            <person name="Dumas B."/>
            <person name="Ferriera S."/>
            <person name="Fuerstenberg S.I."/>
            <person name="Gachon C.M."/>
            <person name="Gaulin E."/>
            <person name="Govers F."/>
            <person name="Grenville-Briggs L."/>
            <person name="Horner N."/>
            <person name="Hostetler J."/>
            <person name="Jiang R.H."/>
            <person name="Johnson J."/>
            <person name="Krajaejun T."/>
            <person name="Lin H."/>
            <person name="Meijer H.J."/>
            <person name="Moore B."/>
            <person name="Morris P."/>
            <person name="Phuntmart V."/>
            <person name="Puiu D."/>
            <person name="Shetty J."/>
            <person name="Stajich J.E."/>
            <person name="Tripathy S."/>
            <person name="Wawra S."/>
            <person name="van West P."/>
            <person name="Whitty B.R."/>
            <person name="Coutinho P.M."/>
            <person name="Henrissat B."/>
            <person name="Martin F."/>
            <person name="Thomas P.D."/>
            <person name="Tyler B.M."/>
            <person name="De Vries R.P."/>
            <person name="Kamoun S."/>
            <person name="Yandell M."/>
            <person name="Tisserat N."/>
            <person name="Buell C.R."/>
        </authorList>
    </citation>
    <scope>NUCLEOTIDE SEQUENCE</scope>
    <source>
        <strain evidence="10">DAOM:BR144</strain>
    </source>
</reference>
<dbReference type="InterPro" id="IPR002524">
    <property type="entry name" value="Cation_efflux"/>
</dbReference>
<dbReference type="PANTHER" id="PTHR11562">
    <property type="entry name" value="CATION EFFLUX PROTEIN/ ZINC TRANSPORTER"/>
    <property type="match status" value="1"/>
</dbReference>
<dbReference type="HOGENOM" id="CLU_013430_0_1_1"/>
<feature type="transmembrane region" description="Helical" evidence="7">
    <location>
        <begin position="363"/>
        <end position="386"/>
    </location>
</feature>
<feature type="transmembrane region" description="Helical" evidence="7">
    <location>
        <begin position="187"/>
        <end position="209"/>
    </location>
</feature>
<feature type="compositionally biased region" description="Basic residues" evidence="6">
    <location>
        <begin position="58"/>
        <end position="82"/>
    </location>
</feature>
<evidence type="ECO:0000313" key="9">
    <source>
        <dbReference type="EnsemblProtists" id="PYU1_T000150"/>
    </source>
</evidence>
<dbReference type="EnsemblProtists" id="PYU1_T000150">
    <property type="protein sequence ID" value="PYU1_T000150"/>
    <property type="gene ID" value="PYU1_G000150"/>
</dbReference>
<dbReference type="OMA" id="CLFHQHG"/>
<dbReference type="Pfam" id="PF01545">
    <property type="entry name" value="Cation_efflux"/>
    <property type="match status" value="1"/>
</dbReference>
<proteinExistence type="predicted"/>
<evidence type="ECO:0000256" key="5">
    <source>
        <dbReference type="ARBA" id="ARBA00023136"/>
    </source>
</evidence>
<feature type="transmembrane region" description="Helical" evidence="7">
    <location>
        <begin position="392"/>
        <end position="413"/>
    </location>
</feature>
<evidence type="ECO:0000256" key="7">
    <source>
        <dbReference type="SAM" id="Phobius"/>
    </source>
</evidence>